<accession>A0A5N6LTP4</accession>
<comment type="caution">
    <text evidence="1">The sequence shown here is derived from an EMBL/GenBank/DDBJ whole genome shotgun (WGS) entry which is preliminary data.</text>
</comment>
<evidence type="ECO:0000313" key="1">
    <source>
        <dbReference type="EMBL" id="KAD2804966.1"/>
    </source>
</evidence>
<proteinExistence type="predicted"/>
<protein>
    <submittedName>
        <fullName evidence="1">Uncharacterized protein</fullName>
    </submittedName>
</protein>
<dbReference type="PANTHER" id="PTHR15907">
    <property type="entry name" value="DUF614 FAMILY PROTEIN-RELATED"/>
    <property type="match status" value="1"/>
</dbReference>
<organism evidence="1 2">
    <name type="scientific">Mikania micrantha</name>
    <name type="common">bitter vine</name>
    <dbReference type="NCBI Taxonomy" id="192012"/>
    <lineage>
        <taxon>Eukaryota</taxon>
        <taxon>Viridiplantae</taxon>
        <taxon>Streptophyta</taxon>
        <taxon>Embryophyta</taxon>
        <taxon>Tracheophyta</taxon>
        <taxon>Spermatophyta</taxon>
        <taxon>Magnoliopsida</taxon>
        <taxon>eudicotyledons</taxon>
        <taxon>Gunneridae</taxon>
        <taxon>Pentapetalae</taxon>
        <taxon>asterids</taxon>
        <taxon>campanulids</taxon>
        <taxon>Asterales</taxon>
        <taxon>Asteraceae</taxon>
        <taxon>Asteroideae</taxon>
        <taxon>Heliantheae alliance</taxon>
        <taxon>Eupatorieae</taxon>
        <taxon>Mikania</taxon>
    </lineage>
</organism>
<dbReference type="Proteomes" id="UP000326396">
    <property type="component" value="Linkage Group LG8"/>
</dbReference>
<dbReference type="AlphaFoldDB" id="A0A5N6LTP4"/>
<reference evidence="1 2" key="1">
    <citation type="submission" date="2019-05" db="EMBL/GenBank/DDBJ databases">
        <title>Mikania micrantha, genome provides insights into the molecular mechanism of rapid growth.</title>
        <authorList>
            <person name="Liu B."/>
        </authorList>
    </citation>
    <scope>NUCLEOTIDE SEQUENCE [LARGE SCALE GENOMIC DNA]</scope>
    <source>
        <strain evidence="1">NLD-2019</strain>
        <tissue evidence="1">Leaf</tissue>
    </source>
</reference>
<evidence type="ECO:0000313" key="2">
    <source>
        <dbReference type="Proteomes" id="UP000326396"/>
    </source>
</evidence>
<dbReference type="OrthoDB" id="1045822at2759"/>
<keyword evidence="2" id="KW-1185">Reference proteome</keyword>
<dbReference type="Pfam" id="PF04749">
    <property type="entry name" value="PLAC8"/>
    <property type="match status" value="1"/>
</dbReference>
<sequence length="72" mass="8622">MYRSKMRNQFGLRESPCNDYLLHICCERRALCQEYRELKIRGFDLSIGWQGNMERHQHGVQMPPMAPSGMYR</sequence>
<dbReference type="EMBL" id="SZYD01000018">
    <property type="protein sequence ID" value="KAD2804966.1"/>
    <property type="molecule type" value="Genomic_DNA"/>
</dbReference>
<gene>
    <name evidence="1" type="ORF">E3N88_38343</name>
</gene>
<name>A0A5N6LTP4_9ASTR</name>
<dbReference type="NCBIfam" id="TIGR01571">
    <property type="entry name" value="A_thal_Cys_rich"/>
    <property type="match status" value="1"/>
</dbReference>
<dbReference type="InterPro" id="IPR006461">
    <property type="entry name" value="PLAC_motif_containing"/>
</dbReference>